<sequence length="243" mass="26084">MAVTNTSAELVNVCPACGAEESLDGLLGRMIDDADTRRLIADVLTTSLPLGGDVVRYLRLHKPAKQRLRMSRVAALLAELVPDIKRGAITRKGRDWQAGHETWRMALAAVHEAKDKGTLQLPLDGNAYLYEVIVRMVDRHERDAEGRAEAERQNRRAAGWRDPGATSVAQVVAQAVTQAAVLGGKLPAAAPLPLTQPPPPAYTGPSRAALKLRAEIEATLAQRQGGTTEQPATTTAEGANNHE</sequence>
<dbReference type="Proteomes" id="UP000672097">
    <property type="component" value="Unassembled WGS sequence"/>
</dbReference>
<feature type="compositionally biased region" description="Polar residues" evidence="1">
    <location>
        <begin position="221"/>
        <end position="243"/>
    </location>
</feature>
<feature type="region of interest" description="Disordered" evidence="1">
    <location>
        <begin position="143"/>
        <end position="163"/>
    </location>
</feature>
<keyword evidence="3" id="KW-1185">Reference proteome</keyword>
<evidence type="ECO:0000313" key="3">
    <source>
        <dbReference type="Proteomes" id="UP000672097"/>
    </source>
</evidence>
<evidence type="ECO:0000313" key="2">
    <source>
        <dbReference type="EMBL" id="MBQ0936720.1"/>
    </source>
</evidence>
<protein>
    <submittedName>
        <fullName evidence="2">Uncharacterized protein</fullName>
    </submittedName>
</protein>
<feature type="compositionally biased region" description="Basic and acidic residues" evidence="1">
    <location>
        <begin position="143"/>
        <end position="154"/>
    </location>
</feature>
<dbReference type="RefSeq" id="WP_210810109.1">
    <property type="nucleotide sequence ID" value="NZ_JAGQDG010000006.1"/>
</dbReference>
<proteinExistence type="predicted"/>
<comment type="caution">
    <text evidence="2">The sequence shown here is derived from an EMBL/GenBank/DDBJ whole genome shotgun (WGS) entry which is preliminary data.</text>
</comment>
<reference evidence="2 3" key="1">
    <citation type="submission" date="2021-04" db="EMBL/GenBank/DDBJ databases">
        <title>The genome sequence of type strain Ideonella paludis KCTC 32238.</title>
        <authorList>
            <person name="Liu Y."/>
        </authorList>
    </citation>
    <scope>NUCLEOTIDE SEQUENCE [LARGE SCALE GENOMIC DNA]</scope>
    <source>
        <strain evidence="2 3">KCTC 32238</strain>
    </source>
</reference>
<accession>A0ABS5DZY1</accession>
<feature type="region of interest" description="Disordered" evidence="1">
    <location>
        <begin position="219"/>
        <end position="243"/>
    </location>
</feature>
<name>A0ABS5DZY1_9BURK</name>
<dbReference type="EMBL" id="JAGQDG010000006">
    <property type="protein sequence ID" value="MBQ0936720.1"/>
    <property type="molecule type" value="Genomic_DNA"/>
</dbReference>
<organism evidence="2 3">
    <name type="scientific">Ideonella paludis</name>
    <dbReference type="NCBI Taxonomy" id="1233411"/>
    <lineage>
        <taxon>Bacteria</taxon>
        <taxon>Pseudomonadati</taxon>
        <taxon>Pseudomonadota</taxon>
        <taxon>Betaproteobacteria</taxon>
        <taxon>Burkholderiales</taxon>
        <taxon>Sphaerotilaceae</taxon>
        <taxon>Ideonella</taxon>
    </lineage>
</organism>
<gene>
    <name evidence="2" type="ORF">KAK11_15410</name>
</gene>
<evidence type="ECO:0000256" key="1">
    <source>
        <dbReference type="SAM" id="MobiDB-lite"/>
    </source>
</evidence>